<gene>
    <name evidence="1" type="ORF">HINF_LOCUS41157</name>
    <name evidence="2" type="ORF">HINF_LOCUS52632</name>
</gene>
<evidence type="ECO:0000313" key="3">
    <source>
        <dbReference type="Proteomes" id="UP001642409"/>
    </source>
</evidence>
<keyword evidence="3" id="KW-1185">Reference proteome</keyword>
<comment type="caution">
    <text evidence="1">The sequence shown here is derived from an EMBL/GenBank/DDBJ whole genome shotgun (WGS) entry which is preliminary data.</text>
</comment>
<dbReference type="EMBL" id="CATOUU010000839">
    <property type="protein sequence ID" value="CAI9953512.1"/>
    <property type="molecule type" value="Genomic_DNA"/>
</dbReference>
<dbReference type="Proteomes" id="UP001642409">
    <property type="component" value="Unassembled WGS sequence"/>
</dbReference>
<sequence length="178" mass="20207">MDSKHLDTLHLAFSICCNGAIFVLRCFGLGHADSLTLKSPPQRIPILVRSFVQIVYFLLLRKHITATASFQQHIDVLCDGAVLRHAHEQYKNTLLKHFTVKSSQEWSIIFIWSQLKLWSAILFVTTAAFRGSARTTSYERFGVHILKQVPTFTQQERARVSVSIGAKYESDIVCVTNN</sequence>
<dbReference type="AlphaFoldDB" id="A0AA86QCB0"/>
<name>A0AA86QCB0_9EUKA</name>
<reference evidence="1" key="1">
    <citation type="submission" date="2023-06" db="EMBL/GenBank/DDBJ databases">
        <authorList>
            <person name="Kurt Z."/>
        </authorList>
    </citation>
    <scope>NUCLEOTIDE SEQUENCE</scope>
</reference>
<evidence type="ECO:0000313" key="1">
    <source>
        <dbReference type="EMBL" id="CAI9953512.1"/>
    </source>
</evidence>
<proteinExistence type="predicted"/>
<evidence type="ECO:0000313" key="2">
    <source>
        <dbReference type="EMBL" id="CAL6066721.1"/>
    </source>
</evidence>
<protein>
    <submittedName>
        <fullName evidence="2">Hypothetical_protein</fullName>
    </submittedName>
</protein>
<accession>A0AA86QCB0</accession>
<reference evidence="2 3" key="2">
    <citation type="submission" date="2024-07" db="EMBL/GenBank/DDBJ databases">
        <authorList>
            <person name="Akdeniz Z."/>
        </authorList>
    </citation>
    <scope>NUCLEOTIDE SEQUENCE [LARGE SCALE GENOMIC DNA]</scope>
</reference>
<organism evidence="1">
    <name type="scientific">Hexamita inflata</name>
    <dbReference type="NCBI Taxonomy" id="28002"/>
    <lineage>
        <taxon>Eukaryota</taxon>
        <taxon>Metamonada</taxon>
        <taxon>Diplomonadida</taxon>
        <taxon>Hexamitidae</taxon>
        <taxon>Hexamitinae</taxon>
        <taxon>Hexamita</taxon>
    </lineage>
</organism>
<dbReference type="EMBL" id="CAXDID020000263">
    <property type="protein sequence ID" value="CAL6066721.1"/>
    <property type="molecule type" value="Genomic_DNA"/>
</dbReference>